<keyword evidence="2" id="KW-1185">Reference proteome</keyword>
<organism evidence="1 2">
    <name type="scientific">Decorospora gaudefroyi</name>
    <dbReference type="NCBI Taxonomy" id="184978"/>
    <lineage>
        <taxon>Eukaryota</taxon>
        <taxon>Fungi</taxon>
        <taxon>Dikarya</taxon>
        <taxon>Ascomycota</taxon>
        <taxon>Pezizomycotina</taxon>
        <taxon>Dothideomycetes</taxon>
        <taxon>Pleosporomycetidae</taxon>
        <taxon>Pleosporales</taxon>
        <taxon>Pleosporineae</taxon>
        <taxon>Pleosporaceae</taxon>
        <taxon>Decorospora</taxon>
    </lineage>
</organism>
<sequence length="111" mass="12467">MYSPIFHVFLYPFGYPKSLPARAHTLSQLHRITSRFYSSFALSAAAAASASHAVAQAHVAKRKRINKRIVTRYSVLLARVLSSKAVIESEPRARAELVGRYRLTISYCSRV</sequence>
<name>A0A6A5KR87_9PLEO</name>
<reference evidence="1" key="1">
    <citation type="submission" date="2020-01" db="EMBL/GenBank/DDBJ databases">
        <authorList>
            <consortium name="DOE Joint Genome Institute"/>
            <person name="Haridas S."/>
            <person name="Albert R."/>
            <person name="Binder M."/>
            <person name="Bloem J."/>
            <person name="Labutti K."/>
            <person name="Salamov A."/>
            <person name="Andreopoulos B."/>
            <person name="Baker S.E."/>
            <person name="Barry K."/>
            <person name="Bills G."/>
            <person name="Bluhm B.H."/>
            <person name="Cannon C."/>
            <person name="Castanera R."/>
            <person name="Culley D.E."/>
            <person name="Daum C."/>
            <person name="Ezra D."/>
            <person name="Gonzalez J.B."/>
            <person name="Henrissat B."/>
            <person name="Kuo A."/>
            <person name="Liang C."/>
            <person name="Lipzen A."/>
            <person name="Lutzoni F."/>
            <person name="Magnuson J."/>
            <person name="Mondo S."/>
            <person name="Nolan M."/>
            <person name="Ohm R."/>
            <person name="Pangilinan J."/>
            <person name="Park H.-J."/>
            <person name="Ramirez L."/>
            <person name="Alfaro M."/>
            <person name="Sun H."/>
            <person name="Tritt A."/>
            <person name="Yoshinaga Y."/>
            <person name="Zwiers L.-H."/>
            <person name="Turgeon B.G."/>
            <person name="Goodwin S.B."/>
            <person name="Spatafora J.W."/>
            <person name="Crous P.W."/>
            <person name="Grigoriev I.V."/>
        </authorList>
    </citation>
    <scope>NUCLEOTIDE SEQUENCE</scope>
    <source>
        <strain evidence="1">P77</strain>
    </source>
</reference>
<accession>A0A6A5KR87</accession>
<dbReference type="AlphaFoldDB" id="A0A6A5KR87"/>
<evidence type="ECO:0000313" key="1">
    <source>
        <dbReference type="EMBL" id="KAF1838637.1"/>
    </source>
</evidence>
<proteinExistence type="predicted"/>
<gene>
    <name evidence="1" type="ORF">BDW02DRAFT_364910</name>
</gene>
<protein>
    <submittedName>
        <fullName evidence="1">Uncharacterized protein</fullName>
    </submittedName>
</protein>
<dbReference type="EMBL" id="ML975250">
    <property type="protein sequence ID" value="KAF1838637.1"/>
    <property type="molecule type" value="Genomic_DNA"/>
</dbReference>
<evidence type="ECO:0000313" key="2">
    <source>
        <dbReference type="Proteomes" id="UP000800040"/>
    </source>
</evidence>
<dbReference type="Proteomes" id="UP000800040">
    <property type="component" value="Unassembled WGS sequence"/>
</dbReference>